<dbReference type="Gene3D" id="3.90.930.50">
    <property type="match status" value="1"/>
</dbReference>
<dbReference type="EMBL" id="CACSIO010000012">
    <property type="protein sequence ID" value="CAA0107869.1"/>
    <property type="molecule type" value="Genomic_DNA"/>
</dbReference>
<dbReference type="InterPro" id="IPR054098">
    <property type="entry name" value="NGO1945-like_C"/>
</dbReference>
<organism evidence="3 4">
    <name type="scientific">BD1-7 clade bacterium</name>
    <dbReference type="NCBI Taxonomy" id="2029982"/>
    <lineage>
        <taxon>Bacteria</taxon>
        <taxon>Pseudomonadati</taxon>
        <taxon>Pseudomonadota</taxon>
        <taxon>Gammaproteobacteria</taxon>
        <taxon>Cellvibrionales</taxon>
        <taxon>Spongiibacteraceae</taxon>
        <taxon>BD1-7 clade</taxon>
    </lineage>
</organism>
<evidence type="ECO:0000313" key="3">
    <source>
        <dbReference type="EMBL" id="CAA0107869.1"/>
    </source>
</evidence>
<dbReference type="InterPro" id="IPR044922">
    <property type="entry name" value="DUF2063_N_sf"/>
</dbReference>
<feature type="domain" description="NGO1945-like C-terminal" evidence="2">
    <location>
        <begin position="145"/>
        <end position="247"/>
    </location>
</feature>
<feature type="domain" description="Putative DNA-binding" evidence="1">
    <location>
        <begin position="7"/>
        <end position="92"/>
    </location>
</feature>
<dbReference type="Gene3D" id="1.10.150.690">
    <property type="entry name" value="DUF2063"/>
    <property type="match status" value="1"/>
</dbReference>
<reference evidence="3 4" key="1">
    <citation type="submission" date="2019-11" db="EMBL/GenBank/DDBJ databases">
        <authorList>
            <person name="Holert J."/>
        </authorList>
    </citation>
    <scope>NUCLEOTIDE SEQUENCE [LARGE SCALE GENOMIC DNA]</scope>
    <source>
        <strain evidence="3">SB11_3</strain>
    </source>
</reference>
<sequence length="258" mass="29378">MFEFQKQQAAFAAHIRNPETNAGPENIEARRLKVYTELFFNNIEGFISGGFPVLKSLFSEEAWLEMVRGFVEHHQSHTPYFLEISEEFLAYLENDQLTIHDEFPFARELAHYEWLELALDVADEEHDRTGLDANGNLLEQVPIVSSLAWPVVYQWPVHEIRRDSIPGAPSQQPVCIVVYRNRMDEVAFLEVNPVTLRLLEILTVSDDHEAVPDKTGEQALTQIAEEMQQSDVSAIIEFGSSILEQLRSLGIILGAVSR</sequence>
<evidence type="ECO:0000259" key="2">
    <source>
        <dbReference type="Pfam" id="PF22106"/>
    </source>
</evidence>
<dbReference type="Pfam" id="PF09836">
    <property type="entry name" value="DUF2063"/>
    <property type="match status" value="1"/>
</dbReference>
<dbReference type="Proteomes" id="UP000441399">
    <property type="component" value="Unassembled WGS sequence"/>
</dbReference>
<gene>
    <name evidence="3" type="ORF">OPDIPICF_01270</name>
</gene>
<keyword evidence="4" id="KW-1185">Reference proteome</keyword>
<dbReference type="AlphaFoldDB" id="A0A5S9PTZ7"/>
<accession>A0A5S9PTZ7</accession>
<evidence type="ECO:0000313" key="4">
    <source>
        <dbReference type="Proteomes" id="UP000441399"/>
    </source>
</evidence>
<proteinExistence type="predicted"/>
<name>A0A5S9PTZ7_9GAMM</name>
<dbReference type="Pfam" id="PF22106">
    <property type="entry name" value="NGO1945_C"/>
    <property type="match status" value="1"/>
</dbReference>
<protein>
    <submittedName>
        <fullName evidence="3">Uncharacterized protein</fullName>
    </submittedName>
</protein>
<dbReference type="OrthoDB" id="4146344at2"/>
<evidence type="ECO:0000259" key="1">
    <source>
        <dbReference type="Pfam" id="PF09836"/>
    </source>
</evidence>
<dbReference type="InterPro" id="IPR018640">
    <property type="entry name" value="DUF2063"/>
</dbReference>